<dbReference type="Proteomes" id="UP000315389">
    <property type="component" value="Unassembled WGS sequence"/>
</dbReference>
<comment type="caution">
    <text evidence="1">The sequence shown here is derived from an EMBL/GenBank/DDBJ whole genome shotgun (WGS) entry which is preliminary data.</text>
</comment>
<proteinExistence type="predicted"/>
<dbReference type="EMBL" id="VFOS01000006">
    <property type="protein sequence ID" value="TQL56656.1"/>
    <property type="molecule type" value="Genomic_DNA"/>
</dbReference>
<accession>A0A542Z8J4</accession>
<gene>
    <name evidence="1" type="ORF">FB461_2379</name>
</gene>
<protein>
    <submittedName>
        <fullName evidence="1">Putative ribosomally synthesized peptide with SipW-like signal peptide</fullName>
    </submittedName>
</protein>
<evidence type="ECO:0000313" key="2">
    <source>
        <dbReference type="Proteomes" id="UP000315389"/>
    </source>
</evidence>
<reference evidence="1 2" key="1">
    <citation type="submission" date="2019-06" db="EMBL/GenBank/DDBJ databases">
        <title>Sequencing the genomes of 1000 actinobacteria strains.</title>
        <authorList>
            <person name="Klenk H.-P."/>
        </authorList>
    </citation>
    <scope>NUCLEOTIDE SEQUENCE [LARGE SCALE GENOMIC DNA]</scope>
    <source>
        <strain evidence="1 2">DSM 4813</strain>
    </source>
</reference>
<keyword evidence="2" id="KW-1185">Reference proteome</keyword>
<evidence type="ECO:0000313" key="1">
    <source>
        <dbReference type="EMBL" id="TQL56656.1"/>
    </source>
</evidence>
<organism evidence="1 2">
    <name type="scientific">Rarobacter faecitabidus</name>
    <dbReference type="NCBI Taxonomy" id="13243"/>
    <lineage>
        <taxon>Bacteria</taxon>
        <taxon>Bacillati</taxon>
        <taxon>Actinomycetota</taxon>
        <taxon>Actinomycetes</taxon>
        <taxon>Micrococcales</taxon>
        <taxon>Rarobacteraceae</taxon>
        <taxon>Rarobacter</taxon>
    </lineage>
</organism>
<dbReference type="NCBIfam" id="TIGR04088">
    <property type="entry name" value="cognate_SipW"/>
    <property type="match status" value="1"/>
</dbReference>
<dbReference type="InterPro" id="IPR023833">
    <property type="entry name" value="Signal_pept_SipW-depend-type"/>
</dbReference>
<name>A0A542Z8J4_RARFA</name>
<dbReference type="OrthoDB" id="5124215at2"/>
<dbReference type="AlphaFoldDB" id="A0A542Z8J4"/>
<sequence>MRTRARHAAPRGSISSAVPLRKLAPATALIAALILAAIAGVGGTFAYLNASTTVPGSTIQAGTLSLRINGSATASLGPWALAPNAGQAIAFNVTSGNDAHSTITAAVTVSSTQLIKDYANLRIVEVANAGACNTSLTGGVFGALTAFPATTLTHLTAGETQWLCAVMTLQNSVPIARAGESISFAVTLAATQAAS</sequence>